<comment type="pathway">
    <text evidence="2 10">Cofactor biosynthesis; NAD(+) biosynthesis; deamido-NAD(+) from nicotinate D-ribonucleotide: step 1/1.</text>
</comment>
<organism evidence="12 13">
    <name type="scientific">Persicimonas caeni</name>
    <dbReference type="NCBI Taxonomy" id="2292766"/>
    <lineage>
        <taxon>Bacteria</taxon>
        <taxon>Deltaproteobacteria</taxon>
        <taxon>Bradymonadales</taxon>
        <taxon>Bradymonadaceae</taxon>
        <taxon>Persicimonas</taxon>
    </lineage>
</organism>
<comment type="catalytic activity">
    <reaction evidence="9 10">
        <text>nicotinate beta-D-ribonucleotide + ATP + H(+) = deamido-NAD(+) + diphosphate</text>
        <dbReference type="Rhea" id="RHEA:22860"/>
        <dbReference type="ChEBI" id="CHEBI:15378"/>
        <dbReference type="ChEBI" id="CHEBI:30616"/>
        <dbReference type="ChEBI" id="CHEBI:33019"/>
        <dbReference type="ChEBI" id="CHEBI:57502"/>
        <dbReference type="ChEBI" id="CHEBI:58437"/>
        <dbReference type="EC" id="2.7.7.18"/>
    </reaction>
</comment>
<dbReference type="AlphaFoldDB" id="A0A4Y6Q0Y1"/>
<dbReference type="GO" id="GO:0005524">
    <property type="term" value="F:ATP binding"/>
    <property type="evidence" value="ECO:0007669"/>
    <property type="project" value="UniProtKB-KW"/>
</dbReference>
<dbReference type="CDD" id="cd02165">
    <property type="entry name" value="NMNAT"/>
    <property type="match status" value="1"/>
</dbReference>
<dbReference type="SUPFAM" id="SSF52374">
    <property type="entry name" value="Nucleotidylyl transferase"/>
    <property type="match status" value="1"/>
</dbReference>
<dbReference type="PANTHER" id="PTHR39321:SF3">
    <property type="entry name" value="PHOSPHOPANTETHEINE ADENYLYLTRANSFERASE"/>
    <property type="match status" value="1"/>
</dbReference>
<evidence type="ECO:0000313" key="13">
    <source>
        <dbReference type="Proteomes" id="UP000315995"/>
    </source>
</evidence>
<dbReference type="PANTHER" id="PTHR39321">
    <property type="entry name" value="NICOTINATE-NUCLEOTIDE ADENYLYLTRANSFERASE-RELATED"/>
    <property type="match status" value="1"/>
</dbReference>
<proteinExistence type="inferred from homology"/>
<dbReference type="Gene3D" id="3.40.50.620">
    <property type="entry name" value="HUPs"/>
    <property type="match status" value="1"/>
</dbReference>
<dbReference type="InterPro" id="IPR004821">
    <property type="entry name" value="Cyt_trans-like"/>
</dbReference>
<evidence type="ECO:0000256" key="10">
    <source>
        <dbReference type="HAMAP-Rule" id="MF_00244"/>
    </source>
</evidence>
<evidence type="ECO:0000256" key="6">
    <source>
        <dbReference type="ARBA" id="ARBA00022741"/>
    </source>
</evidence>
<dbReference type="GO" id="GO:0004515">
    <property type="term" value="F:nicotinate-nucleotide adenylyltransferase activity"/>
    <property type="evidence" value="ECO:0007669"/>
    <property type="project" value="UniProtKB-UniRule"/>
</dbReference>
<dbReference type="Proteomes" id="UP000315995">
    <property type="component" value="Chromosome"/>
</dbReference>
<evidence type="ECO:0000256" key="5">
    <source>
        <dbReference type="ARBA" id="ARBA00022695"/>
    </source>
</evidence>
<dbReference type="EC" id="2.7.7.18" evidence="10"/>
<dbReference type="Pfam" id="PF01467">
    <property type="entry name" value="CTP_transf_like"/>
    <property type="match status" value="1"/>
</dbReference>
<keyword evidence="4 10" id="KW-0808">Transferase</keyword>
<name>A0A4Y6Q0Y1_PERCE</name>
<gene>
    <name evidence="10 12" type="primary">nadD</name>
    <name evidence="12" type="ORF">FIV42_26600</name>
</gene>
<sequence length="194" mass="22510">MAVATQRKQIGLYGGSFNPPHVCHTLTTVWALQTHRLDEVWWVPTYQHAFEKSLVSFEHRKAMCRLALDHIEGVSISEIEREMGGESRTVDTVRELRERHPDHDYSLIVGSDILEEAHRWKNWEGLMEMVDLIVIGRKGHQVNTEPDSAEFRLPDISSTDTRKALRDGNYAPLRYWLSRDVIDYIAEHELYLDG</sequence>
<keyword evidence="13" id="KW-1185">Reference proteome</keyword>
<keyword evidence="6 10" id="KW-0547">Nucleotide-binding</keyword>
<reference evidence="12 13" key="1">
    <citation type="submission" date="2019-06" db="EMBL/GenBank/DDBJ databases">
        <title>Persicimonas caeni gen. nov., sp. nov., a predatory bacterium isolated from solar saltern.</title>
        <authorList>
            <person name="Wang S."/>
        </authorList>
    </citation>
    <scope>NUCLEOTIDE SEQUENCE [LARGE SCALE GENOMIC DNA]</scope>
    <source>
        <strain evidence="12 13">YN101</strain>
    </source>
</reference>
<keyword evidence="5 10" id="KW-0548">Nucleotidyltransferase</keyword>
<dbReference type="HAMAP" id="MF_00244">
    <property type="entry name" value="NaMN_adenylyltr"/>
    <property type="match status" value="1"/>
</dbReference>
<comment type="similarity">
    <text evidence="10">Belongs to the NadD family.</text>
</comment>
<dbReference type="NCBIfam" id="TIGR00482">
    <property type="entry name" value="nicotinate (nicotinamide) nucleotide adenylyltransferase"/>
    <property type="match status" value="1"/>
</dbReference>
<comment type="function">
    <text evidence="1 10">Catalyzes the reversible adenylation of nicotinate mononucleotide (NaMN) to nicotinic acid adenine dinucleotide (NaAD).</text>
</comment>
<feature type="domain" description="Cytidyltransferase-like" evidence="11">
    <location>
        <begin position="12"/>
        <end position="163"/>
    </location>
</feature>
<accession>A0A4Y6Q0Y1</accession>
<dbReference type="GO" id="GO:0009435">
    <property type="term" value="P:NAD+ biosynthetic process"/>
    <property type="evidence" value="ECO:0007669"/>
    <property type="project" value="UniProtKB-UniRule"/>
</dbReference>
<keyword evidence="7 10" id="KW-0067">ATP-binding</keyword>
<evidence type="ECO:0000256" key="2">
    <source>
        <dbReference type="ARBA" id="ARBA00005019"/>
    </source>
</evidence>
<evidence type="ECO:0000256" key="1">
    <source>
        <dbReference type="ARBA" id="ARBA00002324"/>
    </source>
</evidence>
<dbReference type="InterPro" id="IPR005248">
    <property type="entry name" value="NadD/NMNAT"/>
</dbReference>
<evidence type="ECO:0000313" key="12">
    <source>
        <dbReference type="EMBL" id="QDG54182.1"/>
    </source>
</evidence>
<evidence type="ECO:0000259" key="11">
    <source>
        <dbReference type="Pfam" id="PF01467"/>
    </source>
</evidence>
<dbReference type="EMBL" id="CP041186">
    <property type="protein sequence ID" value="QDG54182.1"/>
    <property type="molecule type" value="Genomic_DNA"/>
</dbReference>
<evidence type="ECO:0000256" key="9">
    <source>
        <dbReference type="ARBA" id="ARBA00048721"/>
    </source>
</evidence>
<evidence type="ECO:0000256" key="3">
    <source>
        <dbReference type="ARBA" id="ARBA00022642"/>
    </source>
</evidence>
<protein>
    <recommendedName>
        <fullName evidence="10">Probable nicotinate-nucleotide adenylyltransferase</fullName>
        <ecNumber evidence="10">2.7.7.18</ecNumber>
    </recommendedName>
    <alternativeName>
        <fullName evidence="10">Deamido-NAD(+) diphosphorylase</fullName>
    </alternativeName>
    <alternativeName>
        <fullName evidence="10">Deamido-NAD(+) pyrophosphorylase</fullName>
    </alternativeName>
    <alternativeName>
        <fullName evidence="10">Nicotinate mononucleotide adenylyltransferase</fullName>
        <shortName evidence="10">NaMN adenylyltransferase</shortName>
    </alternativeName>
</protein>
<evidence type="ECO:0000256" key="8">
    <source>
        <dbReference type="ARBA" id="ARBA00023027"/>
    </source>
</evidence>
<accession>A0A5B8YFP6</accession>
<evidence type="ECO:0000256" key="7">
    <source>
        <dbReference type="ARBA" id="ARBA00022840"/>
    </source>
</evidence>
<dbReference type="UniPathway" id="UPA00253">
    <property type="reaction ID" value="UER00332"/>
</dbReference>
<keyword evidence="8 10" id="KW-0520">NAD</keyword>
<keyword evidence="3 10" id="KW-0662">Pyridine nucleotide biosynthesis</keyword>
<dbReference type="InterPro" id="IPR014729">
    <property type="entry name" value="Rossmann-like_a/b/a_fold"/>
</dbReference>
<evidence type="ECO:0000256" key="4">
    <source>
        <dbReference type="ARBA" id="ARBA00022679"/>
    </source>
</evidence>
<dbReference type="OrthoDB" id="5295945at2"/>